<dbReference type="InterPro" id="IPR057678">
    <property type="entry name" value="DUF7918"/>
</dbReference>
<dbReference type="AlphaFoldDB" id="M3A0H9"/>
<dbReference type="PANTHER" id="PTHR36223:SF1">
    <property type="entry name" value="TRANSCRIPTION ELONGATION FACTOR EAF N-TERMINAL DOMAIN-CONTAINING PROTEIN"/>
    <property type="match status" value="1"/>
</dbReference>
<name>M3A0H9_PSEFD</name>
<evidence type="ECO:0000313" key="4">
    <source>
        <dbReference type="Proteomes" id="UP000016932"/>
    </source>
</evidence>
<gene>
    <name evidence="3" type="ORF">MYCFIDRAFT_214817</name>
</gene>
<feature type="domain" description="DUF7918" evidence="2">
    <location>
        <begin position="10"/>
        <end position="240"/>
    </location>
</feature>
<dbReference type="HOGENOM" id="CLU_070614_1_1_1"/>
<dbReference type="OrthoDB" id="3364132at2759"/>
<organism evidence="3 4">
    <name type="scientific">Pseudocercospora fijiensis (strain CIRAD86)</name>
    <name type="common">Black leaf streak disease fungus</name>
    <name type="synonym">Mycosphaerella fijiensis</name>
    <dbReference type="NCBI Taxonomy" id="383855"/>
    <lineage>
        <taxon>Eukaryota</taxon>
        <taxon>Fungi</taxon>
        <taxon>Dikarya</taxon>
        <taxon>Ascomycota</taxon>
        <taxon>Pezizomycotina</taxon>
        <taxon>Dothideomycetes</taxon>
        <taxon>Dothideomycetidae</taxon>
        <taxon>Mycosphaerellales</taxon>
        <taxon>Mycosphaerellaceae</taxon>
        <taxon>Pseudocercospora</taxon>
    </lineage>
</organism>
<feature type="region of interest" description="Disordered" evidence="1">
    <location>
        <begin position="234"/>
        <end position="261"/>
    </location>
</feature>
<protein>
    <recommendedName>
        <fullName evidence="2">DUF7918 domain-containing protein</fullName>
    </recommendedName>
</protein>
<feature type="region of interest" description="Disordered" evidence="1">
    <location>
        <begin position="290"/>
        <end position="339"/>
    </location>
</feature>
<dbReference type="RefSeq" id="XP_007925283.1">
    <property type="nucleotide sequence ID" value="XM_007927092.1"/>
</dbReference>
<accession>M3A0H9</accession>
<dbReference type="Pfam" id="PF25534">
    <property type="entry name" value="DUF7918"/>
    <property type="match status" value="1"/>
</dbReference>
<sequence length="339" mass="38199">MAISDSIPDVTVTIQVGDEALQEYIGNEDDGLQSTVTRYIQVAPNMNFEIHADLHAIPSNLYREDDPPKEDEIRLRPQFGLAWCIFVDGKELDSVLVYDRMAKAYYSAEDTCLSRGVRSRGNEVRPYQFSAIEEGGSKNDKLSEEKLEQLGSIRIIVHHVQILNLVRQKIVHEDDVSTLDEASVKGKDIVTSVSLGEAARASASVYIEAIPIDPDNPVATYEFLYRSRAELQNLSIIPRDPQPERQPDAEDEDEDRDLETMTQEEQLAELKRLRAAARERGAETIRIKEEIRENASRAGGHRRKTPTTVIVLGDDGEIQQEYQRPAKSQNPARPTMVLD</sequence>
<evidence type="ECO:0000256" key="1">
    <source>
        <dbReference type="SAM" id="MobiDB-lite"/>
    </source>
</evidence>
<dbReference type="Proteomes" id="UP000016932">
    <property type="component" value="Unassembled WGS sequence"/>
</dbReference>
<reference evidence="3 4" key="1">
    <citation type="journal article" date="2012" name="PLoS Pathog.">
        <title>Diverse lifestyles and strategies of plant pathogenesis encoded in the genomes of eighteen Dothideomycetes fungi.</title>
        <authorList>
            <person name="Ohm R.A."/>
            <person name="Feau N."/>
            <person name="Henrissat B."/>
            <person name="Schoch C.L."/>
            <person name="Horwitz B.A."/>
            <person name="Barry K.W."/>
            <person name="Condon B.J."/>
            <person name="Copeland A.C."/>
            <person name="Dhillon B."/>
            <person name="Glaser F."/>
            <person name="Hesse C.N."/>
            <person name="Kosti I."/>
            <person name="LaButti K."/>
            <person name="Lindquist E.A."/>
            <person name="Lucas S."/>
            <person name="Salamov A.A."/>
            <person name="Bradshaw R.E."/>
            <person name="Ciuffetti L."/>
            <person name="Hamelin R.C."/>
            <person name="Kema G.H.J."/>
            <person name="Lawrence C."/>
            <person name="Scott J.A."/>
            <person name="Spatafora J.W."/>
            <person name="Turgeon B.G."/>
            <person name="de Wit P.J.G.M."/>
            <person name="Zhong S."/>
            <person name="Goodwin S.B."/>
            <person name="Grigoriev I.V."/>
        </authorList>
    </citation>
    <scope>NUCLEOTIDE SEQUENCE [LARGE SCALE GENOMIC DNA]</scope>
    <source>
        <strain evidence="3 4">CIRAD86</strain>
    </source>
</reference>
<keyword evidence="4" id="KW-1185">Reference proteome</keyword>
<dbReference type="PANTHER" id="PTHR36223">
    <property type="entry name" value="BETA-LACTAMASE-TYPE TRANSPEPTIDASE FOLD DOMAIN CONTAINING PROTEIN"/>
    <property type="match status" value="1"/>
</dbReference>
<dbReference type="VEuPathDB" id="FungiDB:MYCFIDRAFT_214817"/>
<feature type="compositionally biased region" description="Polar residues" evidence="1">
    <location>
        <begin position="320"/>
        <end position="332"/>
    </location>
</feature>
<dbReference type="KEGG" id="pfj:MYCFIDRAFT_214817"/>
<dbReference type="GeneID" id="19338101"/>
<evidence type="ECO:0000259" key="2">
    <source>
        <dbReference type="Pfam" id="PF25534"/>
    </source>
</evidence>
<proteinExistence type="predicted"/>
<dbReference type="EMBL" id="KB446557">
    <property type="protein sequence ID" value="EME84659.1"/>
    <property type="molecule type" value="Genomic_DNA"/>
</dbReference>
<evidence type="ECO:0000313" key="3">
    <source>
        <dbReference type="EMBL" id="EME84659.1"/>
    </source>
</evidence>
<dbReference type="eggNOG" id="ENOG502SAV6">
    <property type="taxonomic scope" value="Eukaryota"/>
</dbReference>
<dbReference type="STRING" id="383855.M3A0H9"/>